<name>A0A381ULY5_9ZZZZ</name>
<keyword evidence="2" id="KW-1133">Transmembrane helix</keyword>
<accession>A0A381ULY5</accession>
<evidence type="ECO:0000259" key="3">
    <source>
        <dbReference type="Pfam" id="PF03968"/>
    </source>
</evidence>
<feature type="domain" description="Organic solvent tolerance-like N-terminal" evidence="3">
    <location>
        <begin position="78"/>
        <end position="181"/>
    </location>
</feature>
<dbReference type="AlphaFoldDB" id="A0A381ULY5"/>
<sequence length="222" mass="24874">MKSHHPSKKITHLIQIMLFTSIIFIISVGKTEFDDLKLPILLNAGSTDYAGEDSMLIFEDLELKQGKIGIRADNGHASKLDFENSIWQFSGNVIIDTENSHVESEVADLKFSGHRLQFATIIGSPAIFEIRRAENDQVTYAQANQLKYDFEAGIIEFSGNAIITEAGNQISSNYLIYNINERRIKAQSNGAGDPRVKITYTPGLLINNQNDKENKKKPEDQD</sequence>
<proteinExistence type="predicted"/>
<protein>
    <recommendedName>
        <fullName evidence="3">Organic solvent tolerance-like N-terminal domain-containing protein</fullName>
    </recommendedName>
</protein>
<dbReference type="Gene3D" id="2.60.450.10">
    <property type="entry name" value="Lipopolysaccharide (LPS) transport protein A like domain"/>
    <property type="match status" value="1"/>
</dbReference>
<evidence type="ECO:0000256" key="2">
    <source>
        <dbReference type="SAM" id="Phobius"/>
    </source>
</evidence>
<evidence type="ECO:0000256" key="1">
    <source>
        <dbReference type="SAM" id="MobiDB-lite"/>
    </source>
</evidence>
<gene>
    <name evidence="4" type="ORF">METZ01_LOCUS82040</name>
</gene>
<organism evidence="4">
    <name type="scientific">marine metagenome</name>
    <dbReference type="NCBI Taxonomy" id="408172"/>
    <lineage>
        <taxon>unclassified sequences</taxon>
        <taxon>metagenomes</taxon>
        <taxon>ecological metagenomes</taxon>
    </lineage>
</organism>
<dbReference type="EMBL" id="UINC01006711">
    <property type="protein sequence ID" value="SVA29186.1"/>
    <property type="molecule type" value="Genomic_DNA"/>
</dbReference>
<reference evidence="4" key="1">
    <citation type="submission" date="2018-05" db="EMBL/GenBank/DDBJ databases">
        <authorList>
            <person name="Lanie J.A."/>
            <person name="Ng W.-L."/>
            <person name="Kazmierczak K.M."/>
            <person name="Andrzejewski T.M."/>
            <person name="Davidsen T.M."/>
            <person name="Wayne K.J."/>
            <person name="Tettelin H."/>
            <person name="Glass J.I."/>
            <person name="Rusch D."/>
            <person name="Podicherti R."/>
            <person name="Tsui H.-C.T."/>
            <person name="Winkler M.E."/>
        </authorList>
    </citation>
    <scope>NUCLEOTIDE SEQUENCE</scope>
</reference>
<evidence type="ECO:0000313" key="4">
    <source>
        <dbReference type="EMBL" id="SVA29186.1"/>
    </source>
</evidence>
<feature type="transmembrane region" description="Helical" evidence="2">
    <location>
        <begin position="12"/>
        <end position="29"/>
    </location>
</feature>
<dbReference type="InterPro" id="IPR005653">
    <property type="entry name" value="OstA-like_N"/>
</dbReference>
<dbReference type="Pfam" id="PF03968">
    <property type="entry name" value="LptD_N"/>
    <property type="match status" value="1"/>
</dbReference>
<feature type="region of interest" description="Disordered" evidence="1">
    <location>
        <begin position="203"/>
        <end position="222"/>
    </location>
</feature>
<feature type="compositionally biased region" description="Basic and acidic residues" evidence="1">
    <location>
        <begin position="210"/>
        <end position="222"/>
    </location>
</feature>
<keyword evidence="2" id="KW-0812">Transmembrane</keyword>
<keyword evidence="2" id="KW-0472">Membrane</keyword>